<keyword evidence="6" id="KW-0812">Transmembrane</keyword>
<dbReference type="InterPro" id="IPR007812">
    <property type="entry name" value="T2SS_protein-GspL"/>
</dbReference>
<dbReference type="InterPro" id="IPR043129">
    <property type="entry name" value="ATPase_NBD"/>
</dbReference>
<evidence type="ECO:0000256" key="4">
    <source>
        <dbReference type="ARBA" id="ARBA00022475"/>
    </source>
</evidence>
<keyword evidence="8" id="KW-1133">Transmembrane helix</keyword>
<dbReference type="GO" id="GO:0009276">
    <property type="term" value="C:Gram-negative-bacterium-type cell wall"/>
    <property type="evidence" value="ECO:0007669"/>
    <property type="project" value="InterPro"/>
</dbReference>
<evidence type="ECO:0000256" key="5">
    <source>
        <dbReference type="ARBA" id="ARBA00022519"/>
    </source>
</evidence>
<comment type="similarity">
    <text evidence="2 10">Belongs to the GSP L family.</text>
</comment>
<reference evidence="13" key="1">
    <citation type="submission" date="2019-06" db="EMBL/GenBank/DDBJ databases">
        <authorList>
            <person name="Deangelis K."/>
            <person name="Huntemann M."/>
            <person name="Clum A."/>
            <person name="Pillay M."/>
            <person name="Palaniappan K."/>
            <person name="Varghese N."/>
            <person name="Mikhailova N."/>
            <person name="Stamatis D."/>
            <person name="Reddy T."/>
            <person name="Daum C."/>
            <person name="Shapiro N."/>
            <person name="Ivanova N."/>
            <person name="Kyrpides N."/>
            <person name="Woyke T."/>
        </authorList>
    </citation>
    <scope>NUCLEOTIDE SEQUENCE [LARGE SCALE GENOMIC DNA]</scope>
    <source>
        <strain evidence="13">128R</strain>
    </source>
</reference>
<keyword evidence="3 10" id="KW-0813">Transport</keyword>
<feature type="domain" description="GspL periplasmic" evidence="12">
    <location>
        <begin position="246"/>
        <end position="396"/>
    </location>
</feature>
<keyword evidence="5" id="KW-0997">Cell inner membrane</keyword>
<name>A0A559TCW1_SERFO</name>
<dbReference type="PIRSF" id="PIRSF015761">
    <property type="entry name" value="Protein_L"/>
    <property type="match status" value="1"/>
</dbReference>
<dbReference type="SUPFAM" id="SSF53067">
    <property type="entry name" value="Actin-like ATPase domain"/>
    <property type="match status" value="2"/>
</dbReference>
<organism evidence="13">
    <name type="scientific">Serratia fonticola</name>
    <dbReference type="NCBI Taxonomy" id="47917"/>
    <lineage>
        <taxon>Bacteria</taxon>
        <taxon>Pseudomonadati</taxon>
        <taxon>Pseudomonadota</taxon>
        <taxon>Gammaproteobacteria</taxon>
        <taxon>Enterobacterales</taxon>
        <taxon>Yersiniaceae</taxon>
        <taxon>Serratia</taxon>
    </lineage>
</organism>
<keyword evidence="4" id="KW-1003">Cell membrane</keyword>
<dbReference type="InterPro" id="IPR025691">
    <property type="entry name" value="GspL_pp_dom"/>
</dbReference>
<dbReference type="Pfam" id="PF05134">
    <property type="entry name" value="T2SSL"/>
    <property type="match status" value="1"/>
</dbReference>
<dbReference type="InterPro" id="IPR024230">
    <property type="entry name" value="GspL_cyto_dom"/>
</dbReference>
<gene>
    <name evidence="13" type="ORF">FHU10_5122</name>
</gene>
<dbReference type="AlphaFoldDB" id="A0A559TCW1"/>
<evidence type="ECO:0000256" key="8">
    <source>
        <dbReference type="ARBA" id="ARBA00022989"/>
    </source>
</evidence>
<evidence type="ECO:0000259" key="11">
    <source>
        <dbReference type="Pfam" id="PF05134"/>
    </source>
</evidence>
<dbReference type="GO" id="GO:0005886">
    <property type="term" value="C:plasma membrane"/>
    <property type="evidence" value="ECO:0007669"/>
    <property type="project" value="UniProtKB-SubCell"/>
</dbReference>
<feature type="domain" description="GspL cytoplasmic actin-ATPase-like" evidence="11">
    <location>
        <begin position="13"/>
        <end position="237"/>
    </location>
</feature>
<evidence type="ECO:0000256" key="10">
    <source>
        <dbReference type="PIRNR" id="PIRNR015761"/>
    </source>
</evidence>
<dbReference type="Gene3D" id="3.30.420.370">
    <property type="match status" value="1"/>
</dbReference>
<proteinExistence type="inferred from homology"/>
<dbReference type="EMBL" id="VISQ01000001">
    <property type="protein sequence ID" value="TVZ72443.1"/>
    <property type="molecule type" value="Genomic_DNA"/>
</dbReference>
<reference evidence="13" key="2">
    <citation type="submission" date="2019-08" db="EMBL/GenBank/DDBJ databases">
        <title>Investigation of anaerobic lignin degradation for improved lignocellulosic biofuels.</title>
        <authorList>
            <person name="Deangelis K.PhD."/>
        </authorList>
    </citation>
    <scope>NUCLEOTIDE SEQUENCE [LARGE SCALE GENOMIC DNA]</scope>
    <source>
        <strain evidence="13">128R</strain>
    </source>
</reference>
<evidence type="ECO:0000256" key="2">
    <source>
        <dbReference type="ARBA" id="ARBA00005318"/>
    </source>
</evidence>
<dbReference type="Gene3D" id="3.30.420.380">
    <property type="match status" value="1"/>
</dbReference>
<keyword evidence="7 10" id="KW-0653">Protein transport</keyword>
<comment type="caution">
    <text evidence="13">The sequence shown here is derived from an EMBL/GenBank/DDBJ whole genome shotgun (WGS) entry which is preliminary data.</text>
</comment>
<dbReference type="Pfam" id="PF12693">
    <property type="entry name" value="GspL_C"/>
    <property type="match status" value="1"/>
</dbReference>
<comment type="subcellular location">
    <subcellularLocation>
        <location evidence="1">Cell inner membrane</location>
        <topology evidence="1">Single-pass membrane protein</topology>
    </subcellularLocation>
</comment>
<keyword evidence="9" id="KW-0472">Membrane</keyword>
<dbReference type="NCBIfam" id="TIGR01709">
    <property type="entry name" value="typeII_sec_gspL"/>
    <property type="match status" value="1"/>
</dbReference>
<dbReference type="GO" id="GO:0015628">
    <property type="term" value="P:protein secretion by the type II secretion system"/>
    <property type="evidence" value="ECO:0007669"/>
    <property type="project" value="InterPro"/>
</dbReference>
<evidence type="ECO:0000256" key="9">
    <source>
        <dbReference type="ARBA" id="ARBA00023136"/>
    </source>
</evidence>
<evidence type="ECO:0000256" key="6">
    <source>
        <dbReference type="ARBA" id="ARBA00022692"/>
    </source>
</evidence>
<dbReference type="GO" id="GO:0015627">
    <property type="term" value="C:type II protein secretion system complex"/>
    <property type="evidence" value="ECO:0007669"/>
    <property type="project" value="InterPro"/>
</dbReference>
<protein>
    <recommendedName>
        <fullName evidence="10">Type II secretion system protein L</fullName>
        <shortName evidence="10">T2SS protein L</shortName>
    </recommendedName>
</protein>
<dbReference type="CDD" id="cd24017">
    <property type="entry name" value="ASKHA_T2SSL_N"/>
    <property type="match status" value="1"/>
</dbReference>
<evidence type="ECO:0000259" key="12">
    <source>
        <dbReference type="Pfam" id="PF12693"/>
    </source>
</evidence>
<accession>A0A559TCW1</accession>
<evidence type="ECO:0000256" key="1">
    <source>
        <dbReference type="ARBA" id="ARBA00004377"/>
    </source>
</evidence>
<dbReference type="Gene3D" id="3.30.1360.100">
    <property type="entry name" value="General secretion pathway protein M, EpsM"/>
    <property type="match status" value="1"/>
</dbReference>
<evidence type="ECO:0000313" key="13">
    <source>
        <dbReference type="EMBL" id="TVZ72443.1"/>
    </source>
</evidence>
<evidence type="ECO:0000256" key="7">
    <source>
        <dbReference type="ARBA" id="ARBA00022927"/>
    </source>
</evidence>
<evidence type="ECO:0000256" key="3">
    <source>
        <dbReference type="ARBA" id="ARBA00022448"/>
    </source>
</evidence>
<comment type="function">
    <text evidence="10">Inner membrane component of the type II secretion system required for the energy-dependent secretion of extracellular factors such as proteases and toxins from the periplasm.</text>
</comment>
<sequence>MIRNGKPRAQARLIVRLPSDETQPIWWYFASADGHQQGHLASGESDSTLASLLATYPAWVLVPASEFVFHRVTLPRRARRQSQQVLPFMLEEQLATDVERLHFAILHQSGEVCDVAVVDKSLMQQWISHCERLGVQIQTLQPDVLMLPLSADGWSAVSFNDQWLFRREKYAGMIVESSWLAEFLAAWTPPVIESYSVVPAAMASLCAWHVHPARDLLQLAAEGEHDSGVDLRQGEFARSSRWRMRLRPWRSVMMALMGYVLLLCADAGLSHYRLWQQAEQWRQESVRLYQQLFPSEKNVINPRVQMQQHLQQLQPIDQGGVVVQMRQLQQLTTENPTIRIQALSYDASRKVLNVDVHAASFQALEQFQIGAGRRYQVQPGEIKQHPTGVESRLTLGIKDE</sequence>